<dbReference type="EMBL" id="FTMI01000008">
    <property type="protein sequence ID" value="SIQ80769.1"/>
    <property type="molecule type" value="Genomic_DNA"/>
</dbReference>
<protein>
    <recommendedName>
        <fullName evidence="5">Cell division protein FtsL</fullName>
    </recommendedName>
</protein>
<keyword evidence="2" id="KW-1133">Transmembrane helix</keyword>
<accession>A0A1N6VSE1</accession>
<name>A0A1N6VSE1_9MICO</name>
<dbReference type="RefSeq" id="WP_061267582.1">
    <property type="nucleotide sequence ID" value="NZ_FTMI01000008.1"/>
</dbReference>
<evidence type="ECO:0000256" key="2">
    <source>
        <dbReference type="SAM" id="Phobius"/>
    </source>
</evidence>
<feature type="region of interest" description="Disordered" evidence="1">
    <location>
        <begin position="1"/>
        <end position="32"/>
    </location>
</feature>
<dbReference type="Proteomes" id="UP000186235">
    <property type="component" value="Unassembled WGS sequence"/>
</dbReference>
<evidence type="ECO:0008006" key="5">
    <source>
        <dbReference type="Google" id="ProtNLM"/>
    </source>
</evidence>
<proteinExistence type="predicted"/>
<dbReference type="AlphaFoldDB" id="A0A1N6VSE1"/>
<sequence>MSAQRSTAARPLPRPARPAPAPRPSLTALPGGASERALRSRLELVRAPLQARSKVPFLVVCMSILGAALLCALLVNTTMARNSYEMSELRREVSRVAQDTQSLQLQVAEQRTALPETARGLGMVEAQDPAMVRLSDGTVLGVAQEGAGE</sequence>
<organism evidence="3 4">
    <name type="scientific">Cellulosimicrobium aquatile</name>
    <dbReference type="NCBI Taxonomy" id="1612203"/>
    <lineage>
        <taxon>Bacteria</taxon>
        <taxon>Bacillati</taxon>
        <taxon>Actinomycetota</taxon>
        <taxon>Actinomycetes</taxon>
        <taxon>Micrococcales</taxon>
        <taxon>Promicromonosporaceae</taxon>
        <taxon>Cellulosimicrobium</taxon>
    </lineage>
</organism>
<gene>
    <name evidence="3" type="ORF">SAMN05518682_3704</name>
</gene>
<feature type="compositionally biased region" description="Pro residues" evidence="1">
    <location>
        <begin position="12"/>
        <end position="23"/>
    </location>
</feature>
<evidence type="ECO:0000313" key="3">
    <source>
        <dbReference type="EMBL" id="SIQ80769.1"/>
    </source>
</evidence>
<keyword evidence="2" id="KW-0472">Membrane</keyword>
<reference evidence="4" key="1">
    <citation type="submission" date="2017-01" db="EMBL/GenBank/DDBJ databases">
        <authorList>
            <person name="Varghese N."/>
            <person name="Submissions S."/>
        </authorList>
    </citation>
    <scope>NUCLEOTIDE SEQUENCE [LARGE SCALE GENOMIC DNA]</scope>
    <source>
        <strain evidence="4">3bp</strain>
    </source>
</reference>
<feature type="transmembrane region" description="Helical" evidence="2">
    <location>
        <begin position="55"/>
        <end position="75"/>
    </location>
</feature>
<keyword evidence="4" id="KW-1185">Reference proteome</keyword>
<feature type="compositionally biased region" description="Low complexity" evidence="1">
    <location>
        <begin position="1"/>
        <end position="11"/>
    </location>
</feature>
<evidence type="ECO:0000313" key="4">
    <source>
        <dbReference type="Proteomes" id="UP000186235"/>
    </source>
</evidence>
<dbReference type="GeneID" id="95686157"/>
<keyword evidence="2" id="KW-0812">Transmembrane</keyword>
<evidence type="ECO:0000256" key="1">
    <source>
        <dbReference type="SAM" id="MobiDB-lite"/>
    </source>
</evidence>